<evidence type="ECO:0000313" key="1">
    <source>
        <dbReference type="EMBL" id="ASV76004.1"/>
    </source>
</evidence>
<keyword evidence="2" id="KW-1185">Reference proteome</keyword>
<dbReference type="Gene3D" id="1.25.40.10">
    <property type="entry name" value="Tetratricopeptide repeat domain"/>
    <property type="match status" value="2"/>
</dbReference>
<protein>
    <submittedName>
        <fullName evidence="1">TPR Domain</fullName>
    </submittedName>
</protein>
<accession>A0A286RJ73</accession>
<dbReference type="InterPro" id="IPR011990">
    <property type="entry name" value="TPR-like_helical_dom_sf"/>
</dbReference>
<reference evidence="1 2" key="1">
    <citation type="journal article" name="Front. Microbiol.">
        <title>Sugar Metabolism of the First Thermophilic Planctomycete Thermogutta terrifontis: Comparative Genomic and Transcriptomic Approaches.</title>
        <authorList>
            <person name="Elcheninov A.G."/>
            <person name="Menzel P."/>
            <person name="Gudbergsdottir S.R."/>
            <person name="Slesarev A.I."/>
            <person name="Kadnikov V.V."/>
            <person name="Krogh A."/>
            <person name="Bonch-Osmolovskaya E.A."/>
            <person name="Peng X."/>
            <person name="Kublanov I.V."/>
        </authorList>
    </citation>
    <scope>NUCLEOTIDE SEQUENCE [LARGE SCALE GENOMIC DNA]</scope>
    <source>
        <strain evidence="1 2">R1</strain>
    </source>
</reference>
<dbReference type="Proteomes" id="UP000215086">
    <property type="component" value="Chromosome"/>
</dbReference>
<organism evidence="1 2">
    <name type="scientific">Thermogutta terrifontis</name>
    <dbReference type="NCBI Taxonomy" id="1331910"/>
    <lineage>
        <taxon>Bacteria</taxon>
        <taxon>Pseudomonadati</taxon>
        <taxon>Planctomycetota</taxon>
        <taxon>Planctomycetia</taxon>
        <taxon>Pirellulales</taxon>
        <taxon>Thermoguttaceae</taxon>
        <taxon>Thermogutta</taxon>
    </lineage>
</organism>
<gene>
    <name evidence="1" type="ORF">THTE_3402</name>
</gene>
<evidence type="ECO:0000313" key="2">
    <source>
        <dbReference type="Proteomes" id="UP000215086"/>
    </source>
</evidence>
<proteinExistence type="predicted"/>
<sequence>MEAEDMLLRRICLALVIGLMVGGKASEALSQESDIHRRFLEALKLRGYFDTAVEYLDMLAGDPSCPPELKEMIDYEAGKALLGAAQASRVAQTREQLLTAAVARLKKFVQEHPQHPAVPEATAEMAQALIERAKGLLATTEGKSDQEAEPARMEARKLIEQARQEFEVFKKAAYDRAKEFENKVIDRANAALVKERDEARATYLKSLIYSVGALYQLAQTYPPSSKERSDLLKQAAAEYEKIFNKYQNYAAGIYARFYEGICYQELGQDMQAADIFKETLTVPGDSPEVQRLRTEALARLIQIYRKNNNHQAAVEAAVQWEESVRPDVRDSEWGLNLLYEAALSALELAQAADKAKDARSAQQHRATARRFLEIVSRAPGPRRLDAQSKLAELTGVQENLSVQDVQTYADAKARGELAWGRFLGLMAQLQKGEGDAKQLRDEATKARDLAITFYRKALGLYKNQPLEEVNLMRFQMVFLLWDAGRYEDAAVLGEFLARRYPQSAGSQKAAEIAVKALRNLFIEARKHGQPADAELSQMQSLAEYVLSQWPDQPESGECVLTLLESFLDLDQLEEAKAFLNRLPENSPSRARAELRIGQVLWMQYAKAATGREEGTAQADTQALLADAQKYLEQGVQRIRANTQGVTVDYFLEYSVWLLAQLYVNTGRTDDAIKPLEDPTIGPLALMRSNHSAVSLPKFKEEILKTALRAYVGAQNLEKAFQIRDELEKLVAGSNDAEATRRLTLVYVGLGRQLEEQLTRLRNEGKTEEVDKVLKGFTAFLEAIQERSESVDFRALNWVAETFLGLAKGLDPGGPTVPEQAKEYYTKAMRTYLELIDKCQKDPQFGPPDATTALKVRLASALRGLRLYDKALAIIINVIDKEGKENRLDAQLEAAQIYQEWAEQPGKEEYYEYAIRGGYEKNGRYLIWGWGGIARRVAVNYAKYQDIFHQARYNLALCRFKLAQKQTGPKRQELLKQAVLDIQRTYLLYPEMGGKEWYARYDKLARTIQQMLGEKSPQGLRAFEGETKAKTTAS</sequence>
<dbReference type="KEGG" id="ttf:THTE_3402"/>
<dbReference type="EMBL" id="CP018477">
    <property type="protein sequence ID" value="ASV76004.1"/>
    <property type="molecule type" value="Genomic_DNA"/>
</dbReference>
<dbReference type="AlphaFoldDB" id="A0A286RJ73"/>
<name>A0A286RJ73_9BACT</name>